<sequence>MRECPICRKHRGEGDLVGPVIFADEVIHVAHRASGSLGYVFIEPRRHVAGPADLTDAEAAAIGVVRSRLARALRAELEVLAVHSFVAGLAVPHLHEHVFARHRGTPDDAPWWPPWPGAPQGDVDDLVERLRRHLR</sequence>
<proteinExistence type="predicted"/>
<dbReference type="SUPFAM" id="SSF54197">
    <property type="entry name" value="HIT-like"/>
    <property type="match status" value="1"/>
</dbReference>
<dbReference type="Gene3D" id="3.30.428.10">
    <property type="entry name" value="HIT-like"/>
    <property type="match status" value="1"/>
</dbReference>
<keyword evidence="3" id="KW-0378">Hydrolase</keyword>
<evidence type="ECO:0000313" key="4">
    <source>
        <dbReference type="Proteomes" id="UP000569914"/>
    </source>
</evidence>
<keyword evidence="4" id="KW-1185">Reference proteome</keyword>
<organism evidence="3 4">
    <name type="scientific">Microlunatus parietis</name>
    <dbReference type="NCBI Taxonomy" id="682979"/>
    <lineage>
        <taxon>Bacteria</taxon>
        <taxon>Bacillati</taxon>
        <taxon>Actinomycetota</taxon>
        <taxon>Actinomycetes</taxon>
        <taxon>Propionibacteriales</taxon>
        <taxon>Propionibacteriaceae</taxon>
        <taxon>Microlunatus</taxon>
    </lineage>
</organism>
<dbReference type="InterPro" id="IPR036265">
    <property type="entry name" value="HIT-like_sf"/>
</dbReference>
<feature type="short sequence motif" description="Histidine triad motif" evidence="1">
    <location>
        <begin position="93"/>
        <end position="97"/>
    </location>
</feature>
<evidence type="ECO:0000256" key="1">
    <source>
        <dbReference type="PROSITE-ProRule" id="PRU00464"/>
    </source>
</evidence>
<gene>
    <name evidence="3" type="ORF">BKA15_002642</name>
</gene>
<dbReference type="EMBL" id="JACCBU010000001">
    <property type="protein sequence ID" value="NYE71313.1"/>
    <property type="molecule type" value="Genomic_DNA"/>
</dbReference>
<protein>
    <submittedName>
        <fullName evidence="3">Diadenosine tetraphosphate (Ap4A) HIT family hydrolase</fullName>
    </submittedName>
</protein>
<dbReference type="GO" id="GO:0016787">
    <property type="term" value="F:hydrolase activity"/>
    <property type="evidence" value="ECO:0007669"/>
    <property type="project" value="UniProtKB-KW"/>
</dbReference>
<reference evidence="3 4" key="1">
    <citation type="submission" date="2020-07" db="EMBL/GenBank/DDBJ databases">
        <title>Sequencing the genomes of 1000 actinobacteria strains.</title>
        <authorList>
            <person name="Klenk H.-P."/>
        </authorList>
    </citation>
    <scope>NUCLEOTIDE SEQUENCE [LARGE SCALE GENOMIC DNA]</scope>
    <source>
        <strain evidence="3 4">DSM 22083</strain>
    </source>
</reference>
<accession>A0A7Y9I6R0</accession>
<evidence type="ECO:0000259" key="2">
    <source>
        <dbReference type="PROSITE" id="PS51084"/>
    </source>
</evidence>
<dbReference type="Pfam" id="PF01230">
    <property type="entry name" value="HIT"/>
    <property type="match status" value="1"/>
</dbReference>
<feature type="domain" description="HIT" evidence="2">
    <location>
        <begin position="38"/>
        <end position="111"/>
    </location>
</feature>
<name>A0A7Y9I6R0_9ACTN</name>
<comment type="caution">
    <text evidence="3">The sequence shown here is derived from an EMBL/GenBank/DDBJ whole genome shotgun (WGS) entry which is preliminary data.</text>
</comment>
<dbReference type="AlphaFoldDB" id="A0A7Y9I6R0"/>
<dbReference type="RefSeq" id="WP_179751369.1">
    <property type="nucleotide sequence ID" value="NZ_JACCBU010000001.1"/>
</dbReference>
<dbReference type="Proteomes" id="UP000569914">
    <property type="component" value="Unassembled WGS sequence"/>
</dbReference>
<dbReference type="PROSITE" id="PS51084">
    <property type="entry name" value="HIT_2"/>
    <property type="match status" value="1"/>
</dbReference>
<evidence type="ECO:0000313" key="3">
    <source>
        <dbReference type="EMBL" id="NYE71313.1"/>
    </source>
</evidence>
<dbReference type="InterPro" id="IPR011146">
    <property type="entry name" value="HIT-like"/>
</dbReference>